<feature type="signal peptide" evidence="2">
    <location>
        <begin position="1"/>
        <end position="16"/>
    </location>
</feature>
<evidence type="ECO:0000256" key="1">
    <source>
        <dbReference type="SAM" id="MobiDB-lite"/>
    </source>
</evidence>
<evidence type="ECO:0000256" key="2">
    <source>
        <dbReference type="SAM" id="SignalP"/>
    </source>
</evidence>
<keyword evidence="2" id="KW-0732">Signal</keyword>
<gene>
    <name evidence="3" type="ORF">SEVIR_2G296050v2</name>
</gene>
<organism evidence="3 4">
    <name type="scientific">Setaria viridis</name>
    <name type="common">Green bristlegrass</name>
    <name type="synonym">Setaria italica subsp. viridis</name>
    <dbReference type="NCBI Taxonomy" id="4556"/>
    <lineage>
        <taxon>Eukaryota</taxon>
        <taxon>Viridiplantae</taxon>
        <taxon>Streptophyta</taxon>
        <taxon>Embryophyta</taxon>
        <taxon>Tracheophyta</taxon>
        <taxon>Spermatophyta</taxon>
        <taxon>Magnoliopsida</taxon>
        <taxon>Liliopsida</taxon>
        <taxon>Poales</taxon>
        <taxon>Poaceae</taxon>
        <taxon>PACMAD clade</taxon>
        <taxon>Panicoideae</taxon>
        <taxon>Panicodae</taxon>
        <taxon>Paniceae</taxon>
        <taxon>Cenchrinae</taxon>
        <taxon>Setaria</taxon>
    </lineage>
</organism>
<protein>
    <recommendedName>
        <fullName evidence="5">Secreted protein</fullName>
    </recommendedName>
</protein>
<feature type="region of interest" description="Disordered" evidence="1">
    <location>
        <begin position="176"/>
        <end position="201"/>
    </location>
</feature>
<proteinExistence type="predicted"/>
<feature type="chain" id="PRO_5020534601" description="Secreted protein" evidence="2">
    <location>
        <begin position="17"/>
        <end position="201"/>
    </location>
</feature>
<keyword evidence="4" id="KW-1185">Reference proteome</keyword>
<dbReference type="Gramene" id="TKW34281">
    <property type="protein sequence ID" value="TKW34281"/>
    <property type="gene ID" value="SEVIR_2G296050v2"/>
</dbReference>
<sequence>MNRLFFPFCLVRGGSCLPLALFRGRDESEQNVLSERNSVRDSGPGEHVFSSNFTRPDRTMDSPLVISAARGLPARRHRWPSASRENPKPARGPRRWQRASALRDRAIREAVVVTWSRACGVRACSRRLQGTSTLAERGVDRGVACGGKSEKLASSVAFRKLFQGEMLVHVRTSAVWRSAAQPSRRGRATTRPAPPRETATR</sequence>
<dbReference type="AlphaFoldDB" id="A0A4U6VWC9"/>
<reference evidence="3" key="1">
    <citation type="submission" date="2019-03" db="EMBL/GenBank/DDBJ databases">
        <title>WGS assembly of Setaria viridis.</title>
        <authorList>
            <person name="Huang P."/>
            <person name="Jenkins J."/>
            <person name="Grimwood J."/>
            <person name="Barry K."/>
            <person name="Healey A."/>
            <person name="Mamidi S."/>
            <person name="Sreedasyam A."/>
            <person name="Shu S."/>
            <person name="Feldman M."/>
            <person name="Wu J."/>
            <person name="Yu Y."/>
            <person name="Chen C."/>
            <person name="Johnson J."/>
            <person name="Rokhsar D."/>
            <person name="Baxter I."/>
            <person name="Schmutz J."/>
            <person name="Brutnell T."/>
            <person name="Kellogg E."/>
        </authorList>
    </citation>
    <scope>NUCLEOTIDE SEQUENCE [LARGE SCALE GENOMIC DNA]</scope>
</reference>
<evidence type="ECO:0008006" key="5">
    <source>
        <dbReference type="Google" id="ProtNLM"/>
    </source>
</evidence>
<name>A0A4U6VWC9_SETVI</name>
<feature type="region of interest" description="Disordered" evidence="1">
    <location>
        <begin position="32"/>
        <end position="56"/>
    </location>
</feature>
<evidence type="ECO:0000313" key="3">
    <source>
        <dbReference type="EMBL" id="TKW34281.1"/>
    </source>
</evidence>
<evidence type="ECO:0000313" key="4">
    <source>
        <dbReference type="Proteomes" id="UP000298652"/>
    </source>
</evidence>
<accession>A0A4U6VWC9</accession>
<dbReference type="EMBL" id="CM016553">
    <property type="protein sequence ID" value="TKW34281.1"/>
    <property type="molecule type" value="Genomic_DNA"/>
</dbReference>
<feature type="region of interest" description="Disordered" evidence="1">
    <location>
        <begin position="75"/>
        <end position="96"/>
    </location>
</feature>
<dbReference type="Proteomes" id="UP000298652">
    <property type="component" value="Chromosome 2"/>
</dbReference>